<protein>
    <submittedName>
        <fullName evidence="1">Uncharacterized protein</fullName>
    </submittedName>
</protein>
<gene>
    <name evidence="1" type="ORF">GKD95_06290</name>
</gene>
<organism evidence="1 2">
    <name type="scientific">Faecalibacterium prausnitzii</name>
    <dbReference type="NCBI Taxonomy" id="853"/>
    <lineage>
        <taxon>Bacteria</taxon>
        <taxon>Bacillati</taxon>
        <taxon>Bacillota</taxon>
        <taxon>Clostridia</taxon>
        <taxon>Eubacteriales</taxon>
        <taxon>Oscillospiraceae</taxon>
        <taxon>Faecalibacterium</taxon>
    </lineage>
</organism>
<name>A0A844DUY4_9FIRM</name>
<dbReference type="Proteomes" id="UP000461506">
    <property type="component" value="Unassembled WGS sequence"/>
</dbReference>
<evidence type="ECO:0000313" key="1">
    <source>
        <dbReference type="EMBL" id="MSC62953.1"/>
    </source>
</evidence>
<reference evidence="1 2" key="1">
    <citation type="journal article" date="2019" name="Nat. Med.">
        <title>A library of human gut bacterial isolates paired with longitudinal multiomics data enables mechanistic microbiome research.</title>
        <authorList>
            <person name="Poyet M."/>
            <person name="Groussin M."/>
            <person name="Gibbons S.M."/>
            <person name="Avila-Pacheco J."/>
            <person name="Jiang X."/>
            <person name="Kearney S.M."/>
            <person name="Perrotta A.R."/>
            <person name="Berdy B."/>
            <person name="Zhao S."/>
            <person name="Lieberman T.D."/>
            <person name="Swanson P.K."/>
            <person name="Smith M."/>
            <person name="Roesemann S."/>
            <person name="Alexander J.E."/>
            <person name="Rich S.A."/>
            <person name="Livny J."/>
            <person name="Vlamakis H."/>
            <person name="Clish C."/>
            <person name="Bullock K."/>
            <person name="Deik A."/>
            <person name="Scott J."/>
            <person name="Pierce K.A."/>
            <person name="Xavier R.J."/>
            <person name="Alm E.J."/>
        </authorList>
    </citation>
    <scope>NUCLEOTIDE SEQUENCE [LARGE SCALE GENOMIC DNA]</scope>
    <source>
        <strain evidence="1 2">BIOML-A1</strain>
    </source>
</reference>
<comment type="caution">
    <text evidence="1">The sequence shown here is derived from an EMBL/GenBank/DDBJ whole genome shotgun (WGS) entry which is preliminary data.</text>
</comment>
<dbReference type="EMBL" id="WKQN01000004">
    <property type="protein sequence ID" value="MSC62953.1"/>
    <property type="molecule type" value="Genomic_DNA"/>
</dbReference>
<sequence length="82" mass="9051">MNNPFGIPDDLMTAAIVAAMKERSAQQQKNSKPENPFNVDTVAMAKKSAKTTKQLYDAYVEVGFTQEQAFELVKGILTAKKN</sequence>
<evidence type="ECO:0000313" key="2">
    <source>
        <dbReference type="Proteomes" id="UP000461506"/>
    </source>
</evidence>
<accession>A0A844DUY4</accession>
<dbReference type="RefSeq" id="WP_154276867.1">
    <property type="nucleotide sequence ID" value="NZ_WKQN01000004.1"/>
</dbReference>
<dbReference type="AlphaFoldDB" id="A0A844DUY4"/>
<proteinExistence type="predicted"/>